<keyword evidence="1" id="KW-1133">Transmembrane helix</keyword>
<keyword evidence="1" id="KW-0812">Transmembrane</keyword>
<dbReference type="AlphaFoldDB" id="A0A2P2IQL3"/>
<organism evidence="2">
    <name type="scientific">Rhizophora mucronata</name>
    <name type="common">Asiatic mangrove</name>
    <dbReference type="NCBI Taxonomy" id="61149"/>
    <lineage>
        <taxon>Eukaryota</taxon>
        <taxon>Viridiplantae</taxon>
        <taxon>Streptophyta</taxon>
        <taxon>Embryophyta</taxon>
        <taxon>Tracheophyta</taxon>
        <taxon>Spermatophyta</taxon>
        <taxon>Magnoliopsida</taxon>
        <taxon>eudicotyledons</taxon>
        <taxon>Gunneridae</taxon>
        <taxon>Pentapetalae</taxon>
        <taxon>rosids</taxon>
        <taxon>fabids</taxon>
        <taxon>Malpighiales</taxon>
        <taxon>Rhizophoraceae</taxon>
        <taxon>Rhizophora</taxon>
    </lineage>
</organism>
<feature type="transmembrane region" description="Helical" evidence="1">
    <location>
        <begin position="21"/>
        <end position="43"/>
    </location>
</feature>
<evidence type="ECO:0000313" key="2">
    <source>
        <dbReference type="EMBL" id="MBW83515.1"/>
    </source>
</evidence>
<accession>A0A2P2IQL3</accession>
<name>A0A2P2IQL3_RHIMU</name>
<protein>
    <submittedName>
        <fullName evidence="2">Uncharacterized protein LOC105649485 isoform X2</fullName>
    </submittedName>
</protein>
<reference evidence="2" key="1">
    <citation type="submission" date="2018-02" db="EMBL/GenBank/DDBJ databases">
        <title>Rhizophora mucronata_Transcriptome.</title>
        <authorList>
            <person name="Meera S.P."/>
            <person name="Sreeshan A."/>
            <person name="Augustine A."/>
        </authorList>
    </citation>
    <scope>NUCLEOTIDE SEQUENCE</scope>
    <source>
        <tissue evidence="2">Leaf</tissue>
    </source>
</reference>
<dbReference type="EMBL" id="GGEC01003032">
    <property type="protein sequence ID" value="MBW83515.1"/>
    <property type="molecule type" value="Transcribed_RNA"/>
</dbReference>
<keyword evidence="1" id="KW-0472">Membrane</keyword>
<sequence>MTSLRPWKLLKRNAFLVGGKCGLKTTQLPFMAVLCTAMLIILYRTAVQQHQHAQIEDKLQTFDTLKESALVSGLLANLPRGIISSSSDLELKPLWSSSSLRSKVGF</sequence>
<proteinExistence type="predicted"/>
<evidence type="ECO:0000256" key="1">
    <source>
        <dbReference type="SAM" id="Phobius"/>
    </source>
</evidence>